<evidence type="ECO:0000256" key="6">
    <source>
        <dbReference type="ARBA" id="ARBA00022692"/>
    </source>
</evidence>
<comment type="subcellular location">
    <subcellularLocation>
        <location evidence="2 12">Endoplasmic reticulum membrane</location>
    </subcellularLocation>
</comment>
<dbReference type="AlphaFoldDB" id="A0A0M8MS56"/>
<name>A0A0M8MS56_9BASI</name>
<comment type="caution">
    <text evidence="15">The sequence shown here is derived from an EMBL/GenBank/DDBJ whole genome shotgun (WGS) entry which is preliminary data.</text>
</comment>
<evidence type="ECO:0000256" key="10">
    <source>
        <dbReference type="ARBA" id="ARBA00045103"/>
    </source>
</evidence>
<comment type="function">
    <text evidence="1 12">Mannosylates Man(2)GlcNAc(2)-dolichol diphosphate and Man(1)GlcNAc(2)-dolichol diphosphate to form Man(3)GlcNAc(2)-dolichol diphosphate.</text>
</comment>
<dbReference type="EMBL" id="LGAV01000007">
    <property type="protein sequence ID" value="KOS13244.1"/>
    <property type="molecule type" value="Genomic_DNA"/>
</dbReference>
<keyword evidence="6 12" id="KW-0812">Transmembrane</keyword>
<dbReference type="GO" id="GO:0102704">
    <property type="term" value="F:GDP-Man:Man(2)GlcNAc(2)-PP-Dol alpha-1,6-mannosyltransferase activity"/>
    <property type="evidence" value="ECO:0007669"/>
    <property type="project" value="UniProtKB-UniRule"/>
</dbReference>
<dbReference type="VEuPathDB" id="FungiDB:Malapachy_1675"/>
<feature type="transmembrane region" description="Helical" evidence="12">
    <location>
        <begin position="504"/>
        <end position="523"/>
    </location>
</feature>
<dbReference type="EC" id="2.4.1.132" evidence="12"/>
<evidence type="ECO:0000256" key="4">
    <source>
        <dbReference type="ARBA" id="ARBA00022676"/>
    </source>
</evidence>
<dbReference type="GO" id="GO:0005789">
    <property type="term" value="C:endoplasmic reticulum membrane"/>
    <property type="evidence" value="ECO:0007669"/>
    <property type="project" value="UniProtKB-SubCell"/>
</dbReference>
<dbReference type="STRING" id="77020.A0A0M8MS56"/>
<evidence type="ECO:0000313" key="16">
    <source>
        <dbReference type="Proteomes" id="UP000037751"/>
    </source>
</evidence>
<reference evidence="15 16" key="1">
    <citation type="submission" date="2015-07" db="EMBL/GenBank/DDBJ databases">
        <title>Draft Genome Sequence of Malassezia furfur CBS1878 and Malassezia pachydermatis CBS1879.</title>
        <authorList>
            <person name="Triana S."/>
            <person name="Ohm R."/>
            <person name="Gonzalez A."/>
            <person name="DeCock H."/>
            <person name="Restrepo S."/>
            <person name="Celis A."/>
        </authorList>
    </citation>
    <scope>NUCLEOTIDE SEQUENCE [LARGE SCALE GENOMIC DNA]</scope>
    <source>
        <strain evidence="15 16">CBS 1879</strain>
    </source>
</reference>
<keyword evidence="16" id="KW-1185">Reference proteome</keyword>
<evidence type="ECO:0000256" key="1">
    <source>
        <dbReference type="ARBA" id="ARBA00003142"/>
    </source>
</evidence>
<dbReference type="GO" id="GO:0004378">
    <property type="term" value="F:GDP-Man:Man(1)GlcNAc(2)-PP-Dol alpha-1,3-mannosyltransferase activity"/>
    <property type="evidence" value="ECO:0007669"/>
    <property type="project" value="UniProtKB-UniRule"/>
</dbReference>
<evidence type="ECO:0000256" key="2">
    <source>
        <dbReference type="ARBA" id="ARBA00004586"/>
    </source>
</evidence>
<keyword evidence="9 12" id="KW-0472">Membrane</keyword>
<evidence type="ECO:0000256" key="12">
    <source>
        <dbReference type="RuleBase" id="RU367136"/>
    </source>
</evidence>
<proteinExistence type="inferred from homology"/>
<dbReference type="InterPro" id="IPR028098">
    <property type="entry name" value="Glyco_trans_4-like_N"/>
</dbReference>
<evidence type="ECO:0000259" key="14">
    <source>
        <dbReference type="Pfam" id="PF13439"/>
    </source>
</evidence>
<dbReference type="RefSeq" id="XP_017990876.1">
    <property type="nucleotide sequence ID" value="XM_018136177.1"/>
</dbReference>
<organism evidence="15 16">
    <name type="scientific">Malassezia pachydermatis</name>
    <dbReference type="NCBI Taxonomy" id="77020"/>
    <lineage>
        <taxon>Eukaryota</taxon>
        <taxon>Fungi</taxon>
        <taxon>Dikarya</taxon>
        <taxon>Basidiomycota</taxon>
        <taxon>Ustilaginomycotina</taxon>
        <taxon>Malasseziomycetes</taxon>
        <taxon>Malasseziales</taxon>
        <taxon>Malasseziaceae</taxon>
        <taxon>Malassezia</taxon>
    </lineage>
</organism>
<protein>
    <recommendedName>
        <fullName evidence="12">Alpha-1,3/1,6-mannosyltransferase ALG2</fullName>
        <ecNumber evidence="12">2.4.1.132</ecNumber>
        <ecNumber evidence="12">2.4.1.257</ecNumber>
    </recommendedName>
    <alternativeName>
        <fullName evidence="12">GDP-Man:Man(1)GlcNAc(2)-PP-Dol alpha-1,3-mannosyltransferase</fullName>
    </alternativeName>
</protein>
<evidence type="ECO:0000256" key="5">
    <source>
        <dbReference type="ARBA" id="ARBA00022679"/>
    </source>
</evidence>
<accession>A0A0M8MS56</accession>
<evidence type="ECO:0000256" key="9">
    <source>
        <dbReference type="ARBA" id="ARBA00023136"/>
    </source>
</evidence>
<keyword evidence="8 12" id="KW-1133">Transmembrane helix</keyword>
<keyword evidence="4 12" id="KW-0328">Glycosyltransferase</keyword>
<dbReference type="Proteomes" id="UP000037751">
    <property type="component" value="Unassembled WGS sequence"/>
</dbReference>
<dbReference type="InterPro" id="IPR001296">
    <property type="entry name" value="Glyco_trans_1"/>
</dbReference>
<dbReference type="PANTHER" id="PTHR45918:SF1">
    <property type="entry name" value="ALPHA-1,3_1,6-MANNOSYLTRANSFERASE ALG2"/>
    <property type="match status" value="1"/>
</dbReference>
<dbReference type="Gene3D" id="3.40.50.2000">
    <property type="entry name" value="Glycogen Phosphorylase B"/>
    <property type="match status" value="2"/>
</dbReference>
<feature type="domain" description="Glycosyl transferase family 1" evidence="13">
    <location>
        <begin position="264"/>
        <end position="470"/>
    </location>
</feature>
<evidence type="ECO:0000256" key="11">
    <source>
        <dbReference type="ARBA" id="ARBA00045104"/>
    </source>
</evidence>
<sequence length="526" mass="58480">MSQRETSQSPSVAFVHPDLGIGGAEKLVVDAAVSLQEQGHDVRIITSHFDPSHAFEPTRDGTLHVFHAKTYVPRSILHRFHLPMAILQQLSLVLQVAIATSQGKLASQYPGLYACFTSMKPQPLPDVFIIDQLPIAIPLLKLICGRRVIYYCHFPDKEISAALAQQRGWGGLWSLARSVYRFPLDVLEETTTSFADIVLANSYFTAKHFHKAFPRLPIKPRVIYPGVDDTQFHPEDVDEAYRTYMQTATDVRILDMVELLLDDRKRPTFLSINRFEAKKNVALALDTMARIRRLQQTDVRLVCAGGYDPRVRDNIETLNALKAQATQLGLRHVTLWTRSLPYEPPLSPPDAVHVQKADVVFLPSLPSPLLRAWLCSPMTQALLYTPTNEHFGIVPLEAMACGVPVVATNTGGPLETVVDASMDITGRPQVLDATGFLRAPNAEQWASACIAILSWDEHIRARLAAAAKERVAAHFSVRAMGRELKHEVQAVGTSVVPWPERSSILITLLTLVIAYLVLVIVLVRIL</sequence>
<comment type="pathway">
    <text evidence="3 12">Protein modification; protein glycosylation.</text>
</comment>
<keyword evidence="7 12" id="KW-0256">Endoplasmic reticulum</keyword>
<evidence type="ECO:0000313" key="15">
    <source>
        <dbReference type="EMBL" id="KOS13244.1"/>
    </source>
</evidence>
<dbReference type="OrthoDB" id="448893at2759"/>
<evidence type="ECO:0000259" key="13">
    <source>
        <dbReference type="Pfam" id="PF00534"/>
    </source>
</evidence>
<dbReference type="UniPathway" id="UPA00378"/>
<feature type="domain" description="Glycosyltransferase subfamily 4-like N-terminal" evidence="14">
    <location>
        <begin position="21"/>
        <end position="230"/>
    </location>
</feature>
<comment type="catalytic activity">
    <reaction evidence="10 12">
        <text>a beta-D-Man-(1-&gt;4)-beta-D-GlcNAc-(1-&gt;4)-alpha-D-GlcNAc-diphospho-di-trans,poly-cis-dolichol + GDP-alpha-D-mannose = an alpha-D-Man-(1-&gt;3)-beta-D-Man-(1-&gt;4)-beta-D-GlcNAc-(1-&gt;4)-alpha-D-GlcNAc-diphospho-di-trans,poly-cis-dolichol + GDP + H(+)</text>
        <dbReference type="Rhea" id="RHEA:29515"/>
        <dbReference type="Rhea" id="RHEA-COMP:19511"/>
        <dbReference type="Rhea" id="RHEA-COMP:19513"/>
        <dbReference type="ChEBI" id="CHEBI:15378"/>
        <dbReference type="ChEBI" id="CHEBI:57527"/>
        <dbReference type="ChEBI" id="CHEBI:58189"/>
        <dbReference type="ChEBI" id="CHEBI:58472"/>
        <dbReference type="ChEBI" id="CHEBI:132510"/>
        <dbReference type="EC" id="2.4.1.132"/>
    </reaction>
    <physiologicalReaction direction="left-to-right" evidence="10 12">
        <dbReference type="Rhea" id="RHEA:29516"/>
    </physiologicalReaction>
</comment>
<dbReference type="PANTHER" id="PTHR45918">
    <property type="entry name" value="ALPHA-1,3/1,6-MANNOSYLTRANSFERASE ALG2"/>
    <property type="match status" value="1"/>
</dbReference>
<evidence type="ECO:0000256" key="3">
    <source>
        <dbReference type="ARBA" id="ARBA00004922"/>
    </source>
</evidence>
<keyword evidence="5 12" id="KW-0808">Transferase</keyword>
<comment type="catalytic activity">
    <reaction evidence="11 12">
        <text>an alpha-D-Man-(1-&gt;3)-beta-D-Man-(1-&gt;4)-beta-D-GlcNAc-(1-&gt;4)-alpha-D-GlcNAc-diphospho-di-trans,poly-cis-dolichol + GDP-alpha-D-mannose = an alpha-D-Man-(1-&gt;3)-[alpha-D-Man-(1-&gt;6)]-beta-D-Man-(1-&gt;4)-beta-D-GlcNAc-(1-&gt;4)-alpha-D-GlcNAc-diphospho-di-trans,poly-cis-dolichol + GDP + H(+)</text>
        <dbReference type="Rhea" id="RHEA:29519"/>
        <dbReference type="Rhea" id="RHEA-COMP:19513"/>
        <dbReference type="Rhea" id="RHEA-COMP:19515"/>
        <dbReference type="ChEBI" id="CHEBI:15378"/>
        <dbReference type="ChEBI" id="CHEBI:57527"/>
        <dbReference type="ChEBI" id="CHEBI:58189"/>
        <dbReference type="ChEBI" id="CHEBI:132510"/>
        <dbReference type="ChEBI" id="CHEBI:132511"/>
        <dbReference type="EC" id="2.4.1.257"/>
    </reaction>
    <physiologicalReaction direction="left-to-right" evidence="11 12">
        <dbReference type="Rhea" id="RHEA:29520"/>
    </physiologicalReaction>
</comment>
<dbReference type="Pfam" id="PF00534">
    <property type="entry name" value="Glycos_transf_1"/>
    <property type="match status" value="1"/>
</dbReference>
<evidence type="ECO:0000256" key="7">
    <source>
        <dbReference type="ARBA" id="ARBA00022824"/>
    </source>
</evidence>
<evidence type="ECO:0000256" key="8">
    <source>
        <dbReference type="ARBA" id="ARBA00022989"/>
    </source>
</evidence>
<dbReference type="InterPro" id="IPR027054">
    <property type="entry name" value="ALG2"/>
</dbReference>
<gene>
    <name evidence="15" type="ORF">Malapachy_1675</name>
</gene>
<dbReference type="Pfam" id="PF13439">
    <property type="entry name" value="Glyco_transf_4"/>
    <property type="match status" value="1"/>
</dbReference>
<comment type="similarity">
    <text evidence="12">Belongs to the glycosyltransferase group 1 family.</text>
</comment>
<dbReference type="EC" id="2.4.1.257" evidence="12"/>
<dbReference type="SUPFAM" id="SSF53756">
    <property type="entry name" value="UDP-Glycosyltransferase/glycogen phosphorylase"/>
    <property type="match status" value="1"/>
</dbReference>
<dbReference type="GeneID" id="28728052"/>